<dbReference type="PANTHER" id="PTHR43818">
    <property type="entry name" value="BCDNA.GH03377"/>
    <property type="match status" value="1"/>
</dbReference>
<keyword evidence="3" id="KW-1185">Reference proteome</keyword>
<dbReference type="InterPro" id="IPR000683">
    <property type="entry name" value="Gfo/Idh/MocA-like_OxRdtase_N"/>
</dbReference>
<proteinExistence type="predicted"/>
<dbReference type="InterPro" id="IPR019546">
    <property type="entry name" value="TAT_signal_bac_arc"/>
</dbReference>
<dbReference type="PANTHER" id="PTHR43818:SF9">
    <property type="entry name" value="HYPOTHETICAL OXIDOREDUCTASE"/>
    <property type="match status" value="1"/>
</dbReference>
<dbReference type="Proteomes" id="UP000003586">
    <property type="component" value="Chromosome"/>
</dbReference>
<dbReference type="AlphaFoldDB" id="W0EZ98"/>
<protein>
    <submittedName>
        <fullName evidence="2">Dehydrogenase</fullName>
    </submittedName>
</protein>
<accession>W0EZ98</accession>
<dbReference type="PROSITE" id="PS51318">
    <property type="entry name" value="TAT"/>
    <property type="match status" value="1"/>
</dbReference>
<dbReference type="Pfam" id="PF01408">
    <property type="entry name" value="GFO_IDH_MocA"/>
    <property type="match status" value="1"/>
</dbReference>
<evidence type="ECO:0000313" key="3">
    <source>
        <dbReference type="Proteomes" id="UP000003586"/>
    </source>
</evidence>
<sequence>MSTKTGRRNFIKTAGVAGLYAALGPGFTRIVPSQAALRRVGIIGLDTSHSVEFIKSLNKAKDTATYNSYYVSIAYPYGSKKIKSSYSRIDQFTQMAKENGVTIAGSIDELLNNCDVVLLETNDGNLHLEQATKVFKSGKKVFIDKPVAAQMKDVISIYQLAKKYNTPMFSASSLRYIEKAQQVRAHSYGAVLGACAFSPATIDASHTDLFWYGIHGVELLYTIMGTGCVSVQQTSTADTDVVVGTWDDGRIGVFRGTRNGKHDYGGIVHAEKATVYIDKYDGYDPLLKEIIKFFETGIAPVAAAETLEIYAFMDAAAKSKMNKGQRVTLQKIVL</sequence>
<reference evidence="2 3" key="1">
    <citation type="submission" date="2013-12" db="EMBL/GenBank/DDBJ databases">
        <authorList>
            <consortium name="DOE Joint Genome Institute"/>
            <person name="Eisen J."/>
            <person name="Huntemann M."/>
            <person name="Han J."/>
            <person name="Chen A."/>
            <person name="Kyrpides N."/>
            <person name="Mavromatis K."/>
            <person name="Markowitz V."/>
            <person name="Palaniappan K."/>
            <person name="Ivanova N."/>
            <person name="Schaumberg A."/>
            <person name="Pati A."/>
            <person name="Liolios K."/>
            <person name="Nordberg H.P."/>
            <person name="Cantor M.N."/>
            <person name="Hua S.X."/>
            <person name="Woyke T."/>
        </authorList>
    </citation>
    <scope>NUCLEOTIDE SEQUENCE [LARGE SCALE GENOMIC DNA]</scope>
    <source>
        <strain evidence="3">DSM 19437</strain>
    </source>
</reference>
<evidence type="ECO:0000313" key="2">
    <source>
        <dbReference type="EMBL" id="AHF14519.1"/>
    </source>
</evidence>
<dbReference type="InterPro" id="IPR050463">
    <property type="entry name" value="Gfo/Idh/MocA_oxidrdct_glycsds"/>
</dbReference>
<dbReference type="EMBL" id="CP007035">
    <property type="protein sequence ID" value="AHF14519.1"/>
    <property type="molecule type" value="Genomic_DNA"/>
</dbReference>
<dbReference type="SUPFAM" id="SSF51735">
    <property type="entry name" value="NAD(P)-binding Rossmann-fold domains"/>
    <property type="match status" value="1"/>
</dbReference>
<dbReference type="RefSeq" id="WP_008583532.1">
    <property type="nucleotide sequence ID" value="NZ_CP007035.1"/>
</dbReference>
<organism evidence="2 3">
    <name type="scientific">Niabella soli DSM 19437</name>
    <dbReference type="NCBI Taxonomy" id="929713"/>
    <lineage>
        <taxon>Bacteria</taxon>
        <taxon>Pseudomonadati</taxon>
        <taxon>Bacteroidota</taxon>
        <taxon>Chitinophagia</taxon>
        <taxon>Chitinophagales</taxon>
        <taxon>Chitinophagaceae</taxon>
        <taxon>Niabella</taxon>
    </lineage>
</organism>
<dbReference type="STRING" id="929713.NIASO_03565"/>
<gene>
    <name evidence="2" type="ORF">NIASO_03565</name>
</gene>
<dbReference type="Gene3D" id="3.30.360.10">
    <property type="entry name" value="Dihydrodipicolinate Reductase, domain 2"/>
    <property type="match status" value="1"/>
</dbReference>
<dbReference type="NCBIfam" id="TIGR01409">
    <property type="entry name" value="TAT_signal_seq"/>
    <property type="match status" value="1"/>
</dbReference>
<dbReference type="HOGENOM" id="CLU_065109_0_0_10"/>
<dbReference type="KEGG" id="nso:NIASO_03565"/>
<name>W0EZ98_9BACT</name>
<feature type="domain" description="Gfo/Idh/MocA-like oxidoreductase N-terminal" evidence="1">
    <location>
        <begin position="39"/>
        <end position="166"/>
    </location>
</feature>
<dbReference type="InterPro" id="IPR006311">
    <property type="entry name" value="TAT_signal"/>
</dbReference>
<dbReference type="InterPro" id="IPR036291">
    <property type="entry name" value="NAD(P)-bd_dom_sf"/>
</dbReference>
<dbReference type="GO" id="GO:0000166">
    <property type="term" value="F:nucleotide binding"/>
    <property type="evidence" value="ECO:0007669"/>
    <property type="project" value="InterPro"/>
</dbReference>
<dbReference type="eggNOG" id="COG0673">
    <property type="taxonomic scope" value="Bacteria"/>
</dbReference>
<evidence type="ECO:0000259" key="1">
    <source>
        <dbReference type="Pfam" id="PF01408"/>
    </source>
</evidence>
<dbReference type="OrthoDB" id="1408251at2"/>
<dbReference type="Gene3D" id="3.40.50.720">
    <property type="entry name" value="NAD(P)-binding Rossmann-like Domain"/>
    <property type="match status" value="1"/>
</dbReference>